<protein>
    <recommendedName>
        <fullName evidence="4 10">2-dehydropantoate 2-reductase</fullName>
        <ecNumber evidence="3 10">1.1.1.169</ecNumber>
    </recommendedName>
    <alternativeName>
        <fullName evidence="8 10">Ketopantoate reductase</fullName>
    </alternativeName>
</protein>
<dbReference type="SUPFAM" id="SSF48179">
    <property type="entry name" value="6-phosphogluconate dehydrogenase C-terminal domain-like"/>
    <property type="match status" value="1"/>
</dbReference>
<dbReference type="NCBIfam" id="TIGR00745">
    <property type="entry name" value="apbA_panE"/>
    <property type="match status" value="1"/>
</dbReference>
<dbReference type="Gene3D" id="3.40.50.720">
    <property type="entry name" value="NAD(P)-binding Rossmann-like Domain"/>
    <property type="match status" value="1"/>
</dbReference>
<dbReference type="SUPFAM" id="SSF51735">
    <property type="entry name" value="NAD(P)-binding Rossmann-fold domains"/>
    <property type="match status" value="1"/>
</dbReference>
<dbReference type="PANTHER" id="PTHR43765">
    <property type="entry name" value="2-DEHYDROPANTOATE 2-REDUCTASE-RELATED"/>
    <property type="match status" value="1"/>
</dbReference>
<accession>A0ABP9RKS1</accession>
<dbReference type="InterPro" id="IPR013332">
    <property type="entry name" value="KPR_N"/>
</dbReference>
<keyword evidence="5 10" id="KW-0566">Pantothenate biosynthesis</keyword>
<comment type="pathway">
    <text evidence="1 10">Cofactor biosynthesis; (R)-pantothenate biosynthesis; (R)-pantoate from 3-methyl-2-oxobutanoate: step 2/2.</text>
</comment>
<keyword evidence="14" id="KW-1185">Reference proteome</keyword>
<dbReference type="Proteomes" id="UP001500074">
    <property type="component" value="Unassembled WGS sequence"/>
</dbReference>
<dbReference type="InterPro" id="IPR050838">
    <property type="entry name" value="Ketopantoate_reductase"/>
</dbReference>
<dbReference type="InterPro" id="IPR013328">
    <property type="entry name" value="6PGD_dom2"/>
</dbReference>
<evidence type="ECO:0000256" key="5">
    <source>
        <dbReference type="ARBA" id="ARBA00022655"/>
    </source>
</evidence>
<keyword evidence="7 10" id="KW-0560">Oxidoreductase</keyword>
<evidence type="ECO:0000256" key="3">
    <source>
        <dbReference type="ARBA" id="ARBA00013014"/>
    </source>
</evidence>
<gene>
    <name evidence="13" type="ORF">GCM10023342_29940</name>
</gene>
<evidence type="ECO:0000256" key="8">
    <source>
        <dbReference type="ARBA" id="ARBA00032024"/>
    </source>
</evidence>
<evidence type="ECO:0000256" key="6">
    <source>
        <dbReference type="ARBA" id="ARBA00022857"/>
    </source>
</evidence>
<evidence type="ECO:0000256" key="2">
    <source>
        <dbReference type="ARBA" id="ARBA00007870"/>
    </source>
</evidence>
<dbReference type="RefSeq" id="WP_031383674.1">
    <property type="nucleotide sequence ID" value="NZ_BAABKI010000029.1"/>
</dbReference>
<evidence type="ECO:0000256" key="1">
    <source>
        <dbReference type="ARBA" id="ARBA00004994"/>
    </source>
</evidence>
<dbReference type="PANTHER" id="PTHR43765:SF2">
    <property type="entry name" value="2-DEHYDROPANTOATE 2-REDUCTASE"/>
    <property type="match status" value="1"/>
</dbReference>
<reference evidence="14" key="1">
    <citation type="journal article" date="2019" name="Int. J. Syst. Evol. Microbiol.">
        <title>The Global Catalogue of Microorganisms (GCM) 10K type strain sequencing project: providing services to taxonomists for standard genome sequencing and annotation.</title>
        <authorList>
            <consortium name="The Broad Institute Genomics Platform"/>
            <consortium name="The Broad Institute Genome Sequencing Center for Infectious Disease"/>
            <person name="Wu L."/>
            <person name="Ma J."/>
        </authorList>
    </citation>
    <scope>NUCLEOTIDE SEQUENCE [LARGE SCALE GENOMIC DNA]</scope>
    <source>
        <strain evidence="14">JCM 18472</strain>
    </source>
</reference>
<evidence type="ECO:0000259" key="11">
    <source>
        <dbReference type="Pfam" id="PF02558"/>
    </source>
</evidence>
<proteinExistence type="inferred from homology"/>
<dbReference type="EC" id="1.1.1.169" evidence="3 10"/>
<dbReference type="EMBL" id="BAABKI010000029">
    <property type="protein sequence ID" value="GAA5178759.1"/>
    <property type="molecule type" value="Genomic_DNA"/>
</dbReference>
<evidence type="ECO:0000313" key="13">
    <source>
        <dbReference type="EMBL" id="GAA5178759.1"/>
    </source>
</evidence>
<feature type="domain" description="Ketopantoate reductase C-terminal" evidence="12">
    <location>
        <begin position="177"/>
        <end position="294"/>
    </location>
</feature>
<comment type="function">
    <text evidence="10">Catalyzes the NADPH-dependent reduction of ketopantoate into pantoic acid.</text>
</comment>
<organism evidence="13 14">
    <name type="scientific">Modicisalibacter zincidurans</name>
    <dbReference type="NCBI Taxonomy" id="1178777"/>
    <lineage>
        <taxon>Bacteria</taxon>
        <taxon>Pseudomonadati</taxon>
        <taxon>Pseudomonadota</taxon>
        <taxon>Gammaproteobacteria</taxon>
        <taxon>Oceanospirillales</taxon>
        <taxon>Halomonadaceae</taxon>
        <taxon>Modicisalibacter</taxon>
    </lineage>
</organism>
<sequence length="298" mass="32003">MKTVAASGPWLILGAGSLGRLLACRLANHVELALLARQASRAPLLLTDPAGAQSAHSIARLRLDQAPSTPAMLHITTKSHAVEPALRELAPHIAPATPLVLWQNGFQIQQPLTRRWPGPVLCATTSEGAYADGRDGVVHAGHGHTFIGHLDGEHPGLAAQIAGVLARAGLASAACDDIHRRLWHKLAVNAAINPLVARHRIANGRLREPAFRPRVEAVIAEVARIMDAERIAPPESGWTTMVWRVIESTAGNRASMLQDVLAGRPTEREAILAPLLDAATRHRLDVPALTDLYRHTPE</sequence>
<dbReference type="InterPro" id="IPR008927">
    <property type="entry name" value="6-PGluconate_DH-like_C_sf"/>
</dbReference>
<evidence type="ECO:0000259" key="12">
    <source>
        <dbReference type="Pfam" id="PF08546"/>
    </source>
</evidence>
<dbReference type="InterPro" id="IPR013752">
    <property type="entry name" value="KPA_reductase"/>
</dbReference>
<evidence type="ECO:0000313" key="14">
    <source>
        <dbReference type="Proteomes" id="UP001500074"/>
    </source>
</evidence>
<comment type="catalytic activity">
    <reaction evidence="9 10">
        <text>(R)-pantoate + NADP(+) = 2-dehydropantoate + NADPH + H(+)</text>
        <dbReference type="Rhea" id="RHEA:16233"/>
        <dbReference type="ChEBI" id="CHEBI:11561"/>
        <dbReference type="ChEBI" id="CHEBI:15378"/>
        <dbReference type="ChEBI" id="CHEBI:15980"/>
        <dbReference type="ChEBI" id="CHEBI:57783"/>
        <dbReference type="ChEBI" id="CHEBI:58349"/>
        <dbReference type="EC" id="1.1.1.169"/>
    </reaction>
</comment>
<evidence type="ECO:0000256" key="4">
    <source>
        <dbReference type="ARBA" id="ARBA00019465"/>
    </source>
</evidence>
<dbReference type="Gene3D" id="1.10.1040.10">
    <property type="entry name" value="N-(1-d-carboxylethyl)-l-norvaline Dehydrogenase, domain 2"/>
    <property type="match status" value="1"/>
</dbReference>
<dbReference type="Pfam" id="PF02558">
    <property type="entry name" value="ApbA"/>
    <property type="match status" value="1"/>
</dbReference>
<evidence type="ECO:0000256" key="9">
    <source>
        <dbReference type="ARBA" id="ARBA00048793"/>
    </source>
</evidence>
<keyword evidence="6 10" id="KW-0521">NADP</keyword>
<comment type="similarity">
    <text evidence="2 10">Belongs to the ketopantoate reductase family.</text>
</comment>
<comment type="caution">
    <text evidence="13">The sequence shown here is derived from an EMBL/GenBank/DDBJ whole genome shotgun (WGS) entry which is preliminary data.</text>
</comment>
<dbReference type="Pfam" id="PF08546">
    <property type="entry name" value="ApbA_C"/>
    <property type="match status" value="1"/>
</dbReference>
<dbReference type="InterPro" id="IPR036291">
    <property type="entry name" value="NAD(P)-bd_dom_sf"/>
</dbReference>
<feature type="domain" description="Ketopantoate reductase N-terminal" evidence="11">
    <location>
        <begin position="10"/>
        <end position="151"/>
    </location>
</feature>
<dbReference type="InterPro" id="IPR003710">
    <property type="entry name" value="ApbA"/>
</dbReference>
<evidence type="ECO:0000256" key="7">
    <source>
        <dbReference type="ARBA" id="ARBA00023002"/>
    </source>
</evidence>
<evidence type="ECO:0000256" key="10">
    <source>
        <dbReference type="RuleBase" id="RU362068"/>
    </source>
</evidence>
<name>A0ABP9RKS1_9GAMM</name>